<gene>
    <name evidence="2" type="ORF">CDO81_25270</name>
</gene>
<evidence type="ECO:0008006" key="4">
    <source>
        <dbReference type="Google" id="ProtNLM"/>
    </source>
</evidence>
<keyword evidence="3" id="KW-1185">Reference proteome</keyword>
<reference evidence="2 3" key="1">
    <citation type="journal article" date="2007" name="Int. J. Syst. Evol. Microbiol.">
        <title>Description of Pelomonas aquatica sp. nov. and Pelomonas puraquae sp. nov., isolated from industrial and haemodialysis water.</title>
        <authorList>
            <person name="Gomila M."/>
            <person name="Bowien B."/>
            <person name="Falsen E."/>
            <person name="Moore E.R."/>
            <person name="Lalucat J."/>
        </authorList>
    </citation>
    <scope>NUCLEOTIDE SEQUENCE [LARGE SCALE GENOMIC DNA]</scope>
    <source>
        <strain evidence="2 3">CCUG 52769</strain>
    </source>
</reference>
<dbReference type="EMBL" id="NISI01000017">
    <property type="protein sequence ID" value="OWR00606.1"/>
    <property type="molecule type" value="Genomic_DNA"/>
</dbReference>
<comment type="caution">
    <text evidence="2">The sequence shown here is derived from an EMBL/GenBank/DDBJ whole genome shotgun (WGS) entry which is preliminary data.</text>
</comment>
<evidence type="ECO:0000256" key="1">
    <source>
        <dbReference type="SAM" id="Phobius"/>
    </source>
</evidence>
<keyword evidence="1" id="KW-1133">Transmembrane helix</keyword>
<dbReference type="RefSeq" id="WP_088486027.1">
    <property type="nucleotide sequence ID" value="NZ_NISI01000017.1"/>
</dbReference>
<accession>A0A254N7G3</accession>
<sequence length="244" mass="26285">MHLSLKHPARRSQRGIGLIELMVGITVGLIVAAGAAVVATRQIVEHRRLMLEVQMQQDLRVAADLIQQDLRRAGYRGLPANGVWEPERNGGAVAAKPAQASPYAAITQSSGGGDLFYRYAKPAAGTTRMNTTNNLANNEQFGIKVVNKTLYLQLGLVSSQPNWQPITDPDAIEITGFTPTVVTQQIPLDDLCICPAGATCAMPTMTVKRVSITINAVSKSDPNVKRTLELTERIRADDVSGTCP</sequence>
<evidence type="ECO:0000313" key="2">
    <source>
        <dbReference type="EMBL" id="OWR00606.1"/>
    </source>
</evidence>
<keyword evidence="1" id="KW-0472">Membrane</keyword>
<organism evidence="2 3">
    <name type="scientific">Roseateles puraquae</name>
    <dbReference type="NCBI Taxonomy" id="431059"/>
    <lineage>
        <taxon>Bacteria</taxon>
        <taxon>Pseudomonadati</taxon>
        <taxon>Pseudomonadota</taxon>
        <taxon>Betaproteobacteria</taxon>
        <taxon>Burkholderiales</taxon>
        <taxon>Sphaerotilaceae</taxon>
        <taxon>Roseateles</taxon>
    </lineage>
</organism>
<proteinExistence type="predicted"/>
<feature type="transmembrane region" description="Helical" evidence="1">
    <location>
        <begin position="21"/>
        <end position="40"/>
    </location>
</feature>
<dbReference type="Proteomes" id="UP000197446">
    <property type="component" value="Unassembled WGS sequence"/>
</dbReference>
<dbReference type="Pfam" id="PF07963">
    <property type="entry name" value="N_methyl"/>
    <property type="match status" value="1"/>
</dbReference>
<dbReference type="OrthoDB" id="8685962at2"/>
<dbReference type="InterPro" id="IPR012902">
    <property type="entry name" value="N_methyl_site"/>
</dbReference>
<name>A0A254N7G3_9BURK</name>
<evidence type="ECO:0000313" key="3">
    <source>
        <dbReference type="Proteomes" id="UP000197446"/>
    </source>
</evidence>
<keyword evidence="1" id="KW-0812">Transmembrane</keyword>
<protein>
    <recommendedName>
        <fullName evidence="4">Prepilin-type cleavage/methylation domain-containing protein</fullName>
    </recommendedName>
</protein>
<dbReference type="AlphaFoldDB" id="A0A254N7G3"/>